<keyword evidence="2" id="KW-1185">Reference proteome</keyword>
<dbReference type="Proteomes" id="UP001055439">
    <property type="component" value="Chromosome 8"/>
</dbReference>
<accession>A0A9E7GXS1</accession>
<organism evidence="1 2">
    <name type="scientific">Musa troglodytarum</name>
    <name type="common">fe'i banana</name>
    <dbReference type="NCBI Taxonomy" id="320322"/>
    <lineage>
        <taxon>Eukaryota</taxon>
        <taxon>Viridiplantae</taxon>
        <taxon>Streptophyta</taxon>
        <taxon>Embryophyta</taxon>
        <taxon>Tracheophyta</taxon>
        <taxon>Spermatophyta</taxon>
        <taxon>Magnoliopsida</taxon>
        <taxon>Liliopsida</taxon>
        <taxon>Zingiberales</taxon>
        <taxon>Musaceae</taxon>
        <taxon>Musa</taxon>
    </lineage>
</organism>
<gene>
    <name evidence="1" type="ORF">MUK42_37382</name>
</gene>
<sequence>METMAHGFQEAMPNFNCSSMSDLSLVGQCLGARLANSHGDEQAIQDKSHQKLPVADVVAAMAASDVVTGYSALTRETRKSLDTSWMAEELTHREDPATAIRILGELNHFLALRPQVRFPAASSRLLDCG</sequence>
<evidence type="ECO:0000313" key="2">
    <source>
        <dbReference type="Proteomes" id="UP001055439"/>
    </source>
</evidence>
<proteinExistence type="predicted"/>
<dbReference type="AlphaFoldDB" id="A0A9E7GXS1"/>
<dbReference type="EMBL" id="CP097510">
    <property type="protein sequence ID" value="URE23221.1"/>
    <property type="molecule type" value="Genomic_DNA"/>
</dbReference>
<evidence type="ECO:0000313" key="1">
    <source>
        <dbReference type="EMBL" id="URE23221.1"/>
    </source>
</evidence>
<protein>
    <submittedName>
        <fullName evidence="1">Uncharacterized protein</fullName>
    </submittedName>
</protein>
<name>A0A9E7GXS1_9LILI</name>
<reference evidence="1" key="1">
    <citation type="submission" date="2022-05" db="EMBL/GenBank/DDBJ databases">
        <title>The Musa troglodytarum L. genome provides insights into the mechanism of non-climacteric behaviour and enrichment of carotenoids.</title>
        <authorList>
            <person name="Wang J."/>
        </authorList>
    </citation>
    <scope>NUCLEOTIDE SEQUENCE</scope>
    <source>
        <tissue evidence="1">Leaf</tissue>
    </source>
</reference>
<dbReference type="OrthoDB" id="1933789at2759"/>